<comment type="caution">
    <text evidence="2">The sequence shown here is derived from an EMBL/GenBank/DDBJ whole genome shotgun (WGS) entry which is preliminary data.</text>
</comment>
<feature type="transmembrane region" description="Helical" evidence="1">
    <location>
        <begin position="48"/>
        <end position="81"/>
    </location>
</feature>
<accession>A0ABT9DZ52</accession>
<sequence>MSQIPLQRRQARAVAVPVRHAASAGLVAAAAAFPSLAVIPVVPEGEPFLLVAAIGLALWLFGRAAAMSASVLAIGLGAWLLPAEGAGAQAMLPLLPLPMVALGMAGAGRSFADIFRLMERADARRSAEARAAAPPEG</sequence>
<organism evidence="2 3">
    <name type="scientific">Paracraurococcus lichenis</name>
    <dbReference type="NCBI Taxonomy" id="3064888"/>
    <lineage>
        <taxon>Bacteria</taxon>
        <taxon>Pseudomonadati</taxon>
        <taxon>Pseudomonadota</taxon>
        <taxon>Alphaproteobacteria</taxon>
        <taxon>Acetobacterales</taxon>
        <taxon>Roseomonadaceae</taxon>
        <taxon>Paracraurococcus</taxon>
    </lineage>
</organism>
<feature type="transmembrane region" description="Helical" evidence="1">
    <location>
        <begin position="21"/>
        <end position="42"/>
    </location>
</feature>
<gene>
    <name evidence="2" type="ORF">Q7A36_12590</name>
</gene>
<evidence type="ECO:0000313" key="3">
    <source>
        <dbReference type="Proteomes" id="UP001243009"/>
    </source>
</evidence>
<keyword evidence="1" id="KW-0812">Transmembrane</keyword>
<feature type="transmembrane region" description="Helical" evidence="1">
    <location>
        <begin position="93"/>
        <end position="112"/>
    </location>
</feature>
<evidence type="ECO:0000313" key="2">
    <source>
        <dbReference type="EMBL" id="MDO9709183.1"/>
    </source>
</evidence>
<evidence type="ECO:0000256" key="1">
    <source>
        <dbReference type="SAM" id="Phobius"/>
    </source>
</evidence>
<keyword evidence="3" id="KW-1185">Reference proteome</keyword>
<dbReference type="EMBL" id="JAUTWS010000010">
    <property type="protein sequence ID" value="MDO9709183.1"/>
    <property type="molecule type" value="Genomic_DNA"/>
</dbReference>
<proteinExistence type="predicted"/>
<name>A0ABT9DZ52_9PROT</name>
<dbReference type="Proteomes" id="UP001243009">
    <property type="component" value="Unassembled WGS sequence"/>
</dbReference>
<keyword evidence="1" id="KW-0472">Membrane</keyword>
<protein>
    <submittedName>
        <fullName evidence="2">Uncharacterized protein</fullName>
    </submittedName>
</protein>
<reference evidence="2 3" key="1">
    <citation type="submission" date="2023-08" db="EMBL/GenBank/DDBJ databases">
        <title>The draft genome sequence of Paracraurococcus sp. LOR1-02.</title>
        <authorList>
            <person name="Kingkaew E."/>
            <person name="Tanasupawat S."/>
        </authorList>
    </citation>
    <scope>NUCLEOTIDE SEQUENCE [LARGE SCALE GENOMIC DNA]</scope>
    <source>
        <strain evidence="2 3">LOR1-02</strain>
    </source>
</reference>
<dbReference type="RefSeq" id="WP_305104047.1">
    <property type="nucleotide sequence ID" value="NZ_JAUTWS010000010.1"/>
</dbReference>
<keyword evidence="1" id="KW-1133">Transmembrane helix</keyword>